<protein>
    <submittedName>
        <fullName evidence="2">Uncharacterized protein</fullName>
    </submittedName>
</protein>
<gene>
    <name evidence="2" type="ORF">DUNSADRAFT_14213</name>
</gene>
<accession>A0ABQ7G809</accession>
<sequence length="215" mass="23042">MAGKPWLWRSPSDDPAAHAPLHDLYEEMLRRANTLAACVRMQLNSHVIDYNVRTGVDILSCGGTSDETGAATSTAKAAAAAGSHRAQIPPLSPQQPTSQQMQVAQQLAAQQQSQAFPTGGKPGAHAPPGPRHQSAGPRRRQVAQLSQAARQSEEYFNSSAYVVDLWNTAPQAISEARRDLLVDAHRLPILCRDVGALFAAACRLMRALHPLVSSG</sequence>
<feature type="region of interest" description="Disordered" evidence="1">
    <location>
        <begin position="81"/>
        <end position="140"/>
    </location>
</feature>
<feature type="compositionally biased region" description="Low complexity" evidence="1">
    <location>
        <begin position="81"/>
        <end position="124"/>
    </location>
</feature>
<evidence type="ECO:0000313" key="3">
    <source>
        <dbReference type="Proteomes" id="UP000815325"/>
    </source>
</evidence>
<dbReference type="EMBL" id="MU070018">
    <property type="protein sequence ID" value="KAF5830674.1"/>
    <property type="molecule type" value="Genomic_DNA"/>
</dbReference>
<proteinExistence type="predicted"/>
<comment type="caution">
    <text evidence="2">The sequence shown here is derived from an EMBL/GenBank/DDBJ whole genome shotgun (WGS) entry which is preliminary data.</text>
</comment>
<keyword evidence="3" id="KW-1185">Reference proteome</keyword>
<evidence type="ECO:0000256" key="1">
    <source>
        <dbReference type="SAM" id="MobiDB-lite"/>
    </source>
</evidence>
<evidence type="ECO:0000313" key="2">
    <source>
        <dbReference type="EMBL" id="KAF5830674.1"/>
    </source>
</evidence>
<organism evidence="2 3">
    <name type="scientific">Dunaliella salina</name>
    <name type="common">Green alga</name>
    <name type="synonym">Protococcus salinus</name>
    <dbReference type="NCBI Taxonomy" id="3046"/>
    <lineage>
        <taxon>Eukaryota</taxon>
        <taxon>Viridiplantae</taxon>
        <taxon>Chlorophyta</taxon>
        <taxon>core chlorophytes</taxon>
        <taxon>Chlorophyceae</taxon>
        <taxon>CS clade</taxon>
        <taxon>Chlamydomonadales</taxon>
        <taxon>Dunaliellaceae</taxon>
        <taxon>Dunaliella</taxon>
    </lineage>
</organism>
<name>A0ABQ7G809_DUNSA</name>
<reference evidence="2" key="1">
    <citation type="submission" date="2017-08" db="EMBL/GenBank/DDBJ databases">
        <authorList>
            <person name="Polle J.E."/>
            <person name="Barry K."/>
            <person name="Cushman J."/>
            <person name="Schmutz J."/>
            <person name="Tran D."/>
            <person name="Hathwaick L.T."/>
            <person name="Yim W.C."/>
            <person name="Jenkins J."/>
            <person name="Mckie-Krisberg Z.M."/>
            <person name="Prochnik S."/>
            <person name="Lindquist E."/>
            <person name="Dockter R.B."/>
            <person name="Adam C."/>
            <person name="Molina H."/>
            <person name="Bunkerborg J."/>
            <person name="Jin E."/>
            <person name="Buchheim M."/>
            <person name="Magnuson J."/>
        </authorList>
    </citation>
    <scope>NUCLEOTIDE SEQUENCE</scope>
    <source>
        <strain evidence="2">CCAP 19/18</strain>
    </source>
</reference>
<dbReference type="Proteomes" id="UP000815325">
    <property type="component" value="Unassembled WGS sequence"/>
</dbReference>